<dbReference type="OrthoDB" id="354304at2759"/>
<dbReference type="SMART" id="SM00855">
    <property type="entry name" value="PGAM"/>
    <property type="match status" value="1"/>
</dbReference>
<accession>A0A0H2RKP7</accession>
<dbReference type="Gene3D" id="3.40.50.1240">
    <property type="entry name" value="Phosphoglycerate mutase-like"/>
    <property type="match status" value="1"/>
</dbReference>
<dbReference type="InParanoid" id="A0A0H2RKP7"/>
<gene>
    <name evidence="2" type="ORF">SCHPADRAFT_999855</name>
</gene>
<name>A0A0H2RKP7_9AGAM</name>
<dbReference type="GO" id="GO:0016791">
    <property type="term" value="F:phosphatase activity"/>
    <property type="evidence" value="ECO:0007669"/>
    <property type="project" value="TreeGrafter"/>
</dbReference>
<dbReference type="CDD" id="cd07067">
    <property type="entry name" value="HP_PGM_like"/>
    <property type="match status" value="1"/>
</dbReference>
<dbReference type="Proteomes" id="UP000053477">
    <property type="component" value="Unassembled WGS sequence"/>
</dbReference>
<keyword evidence="3" id="KW-1185">Reference proteome</keyword>
<dbReference type="InterPro" id="IPR050275">
    <property type="entry name" value="PGM_Phosphatase"/>
</dbReference>
<dbReference type="EMBL" id="KQ086038">
    <property type="protein sequence ID" value="KLO10008.1"/>
    <property type="molecule type" value="Genomic_DNA"/>
</dbReference>
<dbReference type="STRING" id="27342.A0A0H2RKP7"/>
<organism evidence="2 3">
    <name type="scientific">Schizopora paradoxa</name>
    <dbReference type="NCBI Taxonomy" id="27342"/>
    <lineage>
        <taxon>Eukaryota</taxon>
        <taxon>Fungi</taxon>
        <taxon>Dikarya</taxon>
        <taxon>Basidiomycota</taxon>
        <taxon>Agaricomycotina</taxon>
        <taxon>Agaricomycetes</taxon>
        <taxon>Hymenochaetales</taxon>
        <taxon>Schizoporaceae</taxon>
        <taxon>Schizopora</taxon>
    </lineage>
</organism>
<dbReference type="Pfam" id="PF00300">
    <property type="entry name" value="His_Phos_1"/>
    <property type="match status" value="1"/>
</dbReference>
<reference evidence="2 3" key="1">
    <citation type="submission" date="2015-04" db="EMBL/GenBank/DDBJ databases">
        <title>Complete genome sequence of Schizopora paradoxa KUC8140, a cosmopolitan wood degrader in East Asia.</title>
        <authorList>
            <consortium name="DOE Joint Genome Institute"/>
            <person name="Min B."/>
            <person name="Park H."/>
            <person name="Jang Y."/>
            <person name="Kim J.-J."/>
            <person name="Kim K.H."/>
            <person name="Pangilinan J."/>
            <person name="Lipzen A."/>
            <person name="Riley R."/>
            <person name="Grigoriev I.V."/>
            <person name="Spatafora J.W."/>
            <person name="Choi I.-G."/>
        </authorList>
    </citation>
    <scope>NUCLEOTIDE SEQUENCE [LARGE SCALE GENOMIC DNA]</scope>
    <source>
        <strain evidence="2 3">KUC8140</strain>
    </source>
</reference>
<dbReference type="AlphaFoldDB" id="A0A0H2RKP7"/>
<dbReference type="PANTHER" id="PTHR48100">
    <property type="entry name" value="BROAD-SPECIFICITY PHOSPHATASE YOR283W-RELATED"/>
    <property type="match status" value="1"/>
</dbReference>
<dbReference type="PANTHER" id="PTHR48100:SF44">
    <property type="entry name" value="PHOSPHATASE C1620.13-RELATED"/>
    <property type="match status" value="1"/>
</dbReference>
<dbReference type="GO" id="GO:0005829">
    <property type="term" value="C:cytosol"/>
    <property type="evidence" value="ECO:0007669"/>
    <property type="project" value="TreeGrafter"/>
</dbReference>
<proteinExistence type="predicted"/>
<dbReference type="SUPFAM" id="SSF53254">
    <property type="entry name" value="Phosphoglycerate mutase-like"/>
    <property type="match status" value="1"/>
</dbReference>
<feature type="binding site" evidence="1">
    <location>
        <begin position="12"/>
        <end position="19"/>
    </location>
    <ligand>
        <name>substrate</name>
    </ligand>
</feature>
<feature type="binding site" evidence="1">
    <location>
        <position position="64"/>
    </location>
    <ligand>
        <name>substrate</name>
    </ligand>
</feature>
<evidence type="ECO:0000313" key="3">
    <source>
        <dbReference type="Proteomes" id="UP000053477"/>
    </source>
</evidence>
<protein>
    <submittedName>
        <fullName evidence="2">Phosphoglycerate mutase-like protein</fullName>
    </submittedName>
</protein>
<evidence type="ECO:0000313" key="2">
    <source>
        <dbReference type="EMBL" id="KLO10008.1"/>
    </source>
</evidence>
<dbReference type="InterPro" id="IPR013078">
    <property type="entry name" value="His_Pase_superF_clade-1"/>
</dbReference>
<dbReference type="InterPro" id="IPR029033">
    <property type="entry name" value="His_PPase_superfam"/>
</dbReference>
<evidence type="ECO:0000256" key="1">
    <source>
        <dbReference type="PIRSR" id="PIRSR613078-2"/>
    </source>
</evidence>
<sequence length="311" mass="34288">MGYRTVCFTFIRHAESETNASGKFTDDPANPLTDHGRRQARSLAAKWAASTIRTDALFCSPMTRALDTATMLVNAANAAQATGNVTRASTAQGSLSRGGIGGVTGSNTSTRLTVAIDGRLHERTYGARVCSNTLTDNEVYRELRGTFNRVAPIRSYKPLGGGESYSDVAQRGLKFVLSVLQNPKLTRDCTKLYEGKGVEGRYDWRSCELGEVPEGMPHVVVVSHNIFLTLLYETLCQWGDGDWDSPVHNWNTARDYLLPNCGWSRHVISWRPLCELKPEEQQQLKGNARIFGPIQIIDLQLGGGDKSLLTY</sequence>